<dbReference type="PANTHER" id="PTHR43320:SF1">
    <property type="entry name" value="OS01G0105900 PROTEIN"/>
    <property type="match status" value="1"/>
</dbReference>
<feature type="domain" description="Carbohydrate kinase PfkB" evidence="4">
    <location>
        <begin position="93"/>
        <end position="170"/>
    </location>
</feature>
<proteinExistence type="inferred from homology"/>
<dbReference type="GO" id="GO:0016301">
    <property type="term" value="F:kinase activity"/>
    <property type="evidence" value="ECO:0007669"/>
    <property type="project" value="UniProtKB-KW"/>
</dbReference>
<dbReference type="PANTHER" id="PTHR43320">
    <property type="entry name" value="SUGAR KINASE"/>
    <property type="match status" value="1"/>
</dbReference>
<keyword evidence="2" id="KW-0808">Transferase</keyword>
<dbReference type="Pfam" id="PF00294">
    <property type="entry name" value="PfkB"/>
    <property type="match status" value="1"/>
</dbReference>
<dbReference type="Gene3D" id="3.40.1190.20">
    <property type="match status" value="1"/>
</dbReference>
<dbReference type="InterPro" id="IPR029056">
    <property type="entry name" value="Ribokinase-like"/>
</dbReference>
<evidence type="ECO:0000313" key="6">
    <source>
        <dbReference type="Proteomes" id="UP000288805"/>
    </source>
</evidence>
<evidence type="ECO:0000256" key="2">
    <source>
        <dbReference type="ARBA" id="ARBA00022679"/>
    </source>
</evidence>
<sequence>MGSSGVNFSALRIKKGPTTQCVCLVDALGNRTMRSCLSSVVKIQWLVMRYGIYNLEVIHAVIQMAKEEGVFVSLDLASFEMVRNIRGPLLKLLDDENASLEVALEFLAKHCQWAVVALGYNRCLAKCGREMVRVPAIREAKTTDAIGAGDLFAGGFLYGLVKGLSLEECC</sequence>
<dbReference type="SUPFAM" id="SSF53613">
    <property type="entry name" value="Ribokinase-like"/>
    <property type="match status" value="1"/>
</dbReference>
<evidence type="ECO:0000256" key="1">
    <source>
        <dbReference type="ARBA" id="ARBA00010688"/>
    </source>
</evidence>
<reference evidence="5 6" key="1">
    <citation type="journal article" date="2018" name="PLoS Genet.">
        <title>Population sequencing reveals clonal diversity and ancestral inbreeding in the grapevine cultivar Chardonnay.</title>
        <authorList>
            <person name="Roach M.J."/>
            <person name="Johnson D.L."/>
            <person name="Bohlmann J."/>
            <person name="van Vuuren H.J."/>
            <person name="Jones S.J."/>
            <person name="Pretorius I.S."/>
            <person name="Schmidt S.A."/>
            <person name="Borneman A.R."/>
        </authorList>
    </citation>
    <scope>NUCLEOTIDE SEQUENCE [LARGE SCALE GENOMIC DNA]</scope>
    <source>
        <strain evidence="6">cv. Chardonnay</strain>
        <tissue evidence="5">Leaf</tissue>
    </source>
</reference>
<evidence type="ECO:0000313" key="5">
    <source>
        <dbReference type="EMBL" id="RVX22715.1"/>
    </source>
</evidence>
<comment type="similarity">
    <text evidence="1">Belongs to the carbohydrate kinase PfkB family.</text>
</comment>
<dbReference type="Proteomes" id="UP000288805">
    <property type="component" value="Unassembled WGS sequence"/>
</dbReference>
<accession>A0A438KND5</accession>
<dbReference type="InterPro" id="IPR011611">
    <property type="entry name" value="PfkB_dom"/>
</dbReference>
<evidence type="ECO:0000259" key="4">
    <source>
        <dbReference type="Pfam" id="PF00294"/>
    </source>
</evidence>
<evidence type="ECO:0000256" key="3">
    <source>
        <dbReference type="ARBA" id="ARBA00022777"/>
    </source>
</evidence>
<name>A0A438KND5_VITVI</name>
<dbReference type="InterPro" id="IPR052700">
    <property type="entry name" value="Carb_kinase_PfkB-like"/>
</dbReference>
<gene>
    <name evidence="5" type="ORF">CK203_008317</name>
</gene>
<dbReference type="EMBL" id="QGNW01000002">
    <property type="protein sequence ID" value="RVX22715.1"/>
    <property type="molecule type" value="Genomic_DNA"/>
</dbReference>
<keyword evidence="3" id="KW-0418">Kinase</keyword>
<organism evidence="5 6">
    <name type="scientific">Vitis vinifera</name>
    <name type="common">Grape</name>
    <dbReference type="NCBI Taxonomy" id="29760"/>
    <lineage>
        <taxon>Eukaryota</taxon>
        <taxon>Viridiplantae</taxon>
        <taxon>Streptophyta</taxon>
        <taxon>Embryophyta</taxon>
        <taxon>Tracheophyta</taxon>
        <taxon>Spermatophyta</taxon>
        <taxon>Magnoliopsida</taxon>
        <taxon>eudicotyledons</taxon>
        <taxon>Gunneridae</taxon>
        <taxon>Pentapetalae</taxon>
        <taxon>rosids</taxon>
        <taxon>Vitales</taxon>
        <taxon>Vitaceae</taxon>
        <taxon>Viteae</taxon>
        <taxon>Vitis</taxon>
    </lineage>
</organism>
<protein>
    <recommendedName>
        <fullName evidence="4">Carbohydrate kinase PfkB domain-containing protein</fullName>
    </recommendedName>
</protein>
<dbReference type="AlphaFoldDB" id="A0A438KND5"/>
<comment type="caution">
    <text evidence="5">The sequence shown here is derived from an EMBL/GenBank/DDBJ whole genome shotgun (WGS) entry which is preliminary data.</text>
</comment>